<organism evidence="1 2">
    <name type="scientific">Saccharospirillum mangrovi</name>
    <dbReference type="NCBI Taxonomy" id="2161747"/>
    <lineage>
        <taxon>Bacteria</taxon>
        <taxon>Pseudomonadati</taxon>
        <taxon>Pseudomonadota</taxon>
        <taxon>Gammaproteobacteria</taxon>
        <taxon>Oceanospirillales</taxon>
        <taxon>Saccharospirillaceae</taxon>
        <taxon>Saccharospirillum</taxon>
    </lineage>
</organism>
<evidence type="ECO:0000313" key="2">
    <source>
        <dbReference type="Proteomes" id="UP001595617"/>
    </source>
</evidence>
<reference evidence="2" key="1">
    <citation type="journal article" date="2019" name="Int. J. Syst. Evol. Microbiol.">
        <title>The Global Catalogue of Microorganisms (GCM) 10K type strain sequencing project: providing services to taxonomists for standard genome sequencing and annotation.</title>
        <authorList>
            <consortium name="The Broad Institute Genomics Platform"/>
            <consortium name="The Broad Institute Genome Sequencing Center for Infectious Disease"/>
            <person name="Wu L."/>
            <person name="Ma J."/>
        </authorList>
    </citation>
    <scope>NUCLEOTIDE SEQUENCE [LARGE SCALE GENOMIC DNA]</scope>
    <source>
        <strain evidence="2">IBRC 10765</strain>
    </source>
</reference>
<keyword evidence="1" id="KW-0378">Hydrolase</keyword>
<protein>
    <submittedName>
        <fullName evidence="1">Acyl-CoA thioesterase</fullName>
        <ecNumber evidence="1">3.1.2.-</ecNumber>
    </submittedName>
</protein>
<proteinExistence type="predicted"/>
<comment type="caution">
    <text evidence="1">The sequence shown here is derived from an EMBL/GenBank/DDBJ whole genome shotgun (WGS) entry which is preliminary data.</text>
</comment>
<dbReference type="InterPro" id="IPR029069">
    <property type="entry name" value="HotDog_dom_sf"/>
</dbReference>
<evidence type="ECO:0000313" key="1">
    <source>
        <dbReference type="EMBL" id="MFC3853836.1"/>
    </source>
</evidence>
<dbReference type="EC" id="3.1.2.-" evidence="1"/>
<dbReference type="EMBL" id="JBHRYR010000004">
    <property type="protein sequence ID" value="MFC3853836.1"/>
    <property type="molecule type" value="Genomic_DNA"/>
</dbReference>
<dbReference type="Gene3D" id="3.10.129.10">
    <property type="entry name" value="Hotdog Thioesterase"/>
    <property type="match status" value="1"/>
</dbReference>
<dbReference type="CDD" id="cd00586">
    <property type="entry name" value="4HBT"/>
    <property type="match status" value="1"/>
</dbReference>
<gene>
    <name evidence="1" type="ORF">ACFOOG_13410</name>
</gene>
<dbReference type="Proteomes" id="UP001595617">
    <property type="component" value="Unassembled WGS sequence"/>
</dbReference>
<dbReference type="Pfam" id="PF13279">
    <property type="entry name" value="4HBT_2"/>
    <property type="match status" value="1"/>
</dbReference>
<keyword evidence="2" id="KW-1185">Reference proteome</keyword>
<sequence>MFSETFEPRFVDTDALGHINNTALPIWFEGCRTPIFRWFTPDLDPKKWRIILARYTIEFHAEIFYGEPVEIRTGIARVGGSSFDVYQEVWQRGHKCASGTTVLVHFNHSTKKAEPLPDSIRLLMQNCVFQPAESV</sequence>
<dbReference type="GO" id="GO:0016787">
    <property type="term" value="F:hydrolase activity"/>
    <property type="evidence" value="ECO:0007669"/>
    <property type="project" value="UniProtKB-KW"/>
</dbReference>
<name>A0ABV8A0D5_9GAMM</name>
<dbReference type="RefSeq" id="WP_380697440.1">
    <property type="nucleotide sequence ID" value="NZ_JBHRYR010000004.1"/>
</dbReference>
<dbReference type="SUPFAM" id="SSF54637">
    <property type="entry name" value="Thioesterase/thiol ester dehydrase-isomerase"/>
    <property type="match status" value="1"/>
</dbReference>
<accession>A0ABV8A0D5</accession>